<dbReference type="HAMAP" id="MF_01416">
    <property type="entry name" value="ATP_synth_delta_bact"/>
    <property type="match status" value="1"/>
</dbReference>
<comment type="similarity">
    <text evidence="18">Belongs to the ATPase delta chain family.</text>
</comment>
<evidence type="ECO:0000256" key="17">
    <source>
        <dbReference type="HAMAP-Rule" id="MF_01398"/>
    </source>
</evidence>
<comment type="similarity">
    <text evidence="3">In the N-terminal section; belongs to the ATPase B chain family.</text>
</comment>
<comment type="similarity">
    <text evidence="2">In the C-terminal section; belongs to the ATPase delta chain family.</text>
</comment>
<dbReference type="SUPFAM" id="SSF81573">
    <property type="entry name" value="F1F0 ATP synthase subunit B, membrane domain"/>
    <property type="match status" value="1"/>
</dbReference>
<feature type="coiled-coil region" evidence="19">
    <location>
        <begin position="66"/>
        <end position="93"/>
    </location>
</feature>
<evidence type="ECO:0000256" key="7">
    <source>
        <dbReference type="ARBA" id="ARBA00022692"/>
    </source>
</evidence>
<dbReference type="Gene3D" id="1.10.520.20">
    <property type="entry name" value="N-terminal domain of the delta subunit of the F1F0-ATP synthase"/>
    <property type="match status" value="1"/>
</dbReference>
<protein>
    <recommendedName>
        <fullName evidence="17 18">Multifunctional fusion protein</fullName>
    </recommendedName>
    <domain>
        <recommendedName>
            <fullName evidence="17">ATP synthase subunit b</fullName>
        </recommendedName>
        <alternativeName>
            <fullName evidence="17">ATP synthase F(0) sector subunit b</fullName>
        </alternativeName>
        <alternativeName>
            <fullName evidence="17">ATPase subunit I</fullName>
        </alternativeName>
        <alternativeName>
            <fullName evidence="17">F-type ATPase subunit b</fullName>
            <shortName evidence="17">F-ATPase subunit b</shortName>
        </alternativeName>
    </domain>
    <domain>
        <recommendedName>
            <fullName evidence="18">ATP synthase subunit delta</fullName>
        </recommendedName>
        <alternativeName>
            <fullName evidence="18">ATP synthase F(1) sector subunit delta</fullName>
        </alternativeName>
        <alternativeName>
            <fullName evidence="18">F-type ATPase subunit delta</fullName>
            <shortName evidence="18">F-ATPase subunit delta</shortName>
        </alternativeName>
    </domain>
</protein>
<dbReference type="SUPFAM" id="SSF47928">
    <property type="entry name" value="N-terminal domain of the delta subunit of the F1F0-ATP synthase"/>
    <property type="match status" value="1"/>
</dbReference>
<dbReference type="InterPro" id="IPR028987">
    <property type="entry name" value="ATP_synth_B-like_membr_sf"/>
</dbReference>
<name>A0A975PY31_9MYCO</name>
<evidence type="ECO:0000256" key="16">
    <source>
        <dbReference type="ARBA" id="ARBA00025830"/>
    </source>
</evidence>
<dbReference type="AlphaFoldDB" id="A0A975PY31"/>
<evidence type="ECO:0000256" key="11">
    <source>
        <dbReference type="ARBA" id="ARBA00023136"/>
    </source>
</evidence>
<gene>
    <name evidence="18" type="primary">atpH</name>
    <name evidence="17" type="synonym">atpF</name>
    <name evidence="20" type="ORF">F6B93_16385</name>
</gene>
<comment type="function">
    <text evidence="15 17">F(1)F(0) ATP synthase produces ATP from ADP in the presence of a proton or sodium gradient. F-type ATPases consist of two structural domains, F(1) containing the extramembraneous catalytic core and F(0) containing the membrane proton channel, linked together by a central stalk and a peripheral stalk. During catalysis, ATP synthesis in the catalytic domain of F(1) is coupled via a rotary mechanism of the central stalk subunits to proton translocation.</text>
</comment>
<evidence type="ECO:0000256" key="18">
    <source>
        <dbReference type="HAMAP-Rule" id="MF_01416"/>
    </source>
</evidence>
<dbReference type="EMBL" id="CP046600">
    <property type="protein sequence ID" value="QUR68444.1"/>
    <property type="molecule type" value="Genomic_DNA"/>
</dbReference>
<dbReference type="InterPro" id="IPR002146">
    <property type="entry name" value="ATP_synth_b/b'su_bac/chlpt"/>
</dbReference>
<comment type="function">
    <text evidence="17">Component of the F(0) channel, it forms part of the peripheral stalk, linking F(1) to F(0).</text>
</comment>
<evidence type="ECO:0000256" key="8">
    <source>
        <dbReference type="ARBA" id="ARBA00022781"/>
    </source>
</evidence>
<comment type="function">
    <text evidence="14">This fusion protein includes a component of the F(0) channel (subunit b) and of the F(1) subunit (subunit delta). Two copies of subunit b and one of delta together form the peripheral 'stator' stalk which links F(1) to F(0).</text>
</comment>
<comment type="subcellular location">
    <subcellularLocation>
        <location evidence="18">Cell membrane</location>
        <topology evidence="18">Peripheral membrane protein</topology>
    </subcellularLocation>
    <subcellularLocation>
        <location evidence="1 17">Cell membrane</location>
        <topology evidence="1 17">Single-pass membrane protein</topology>
    </subcellularLocation>
</comment>
<evidence type="ECO:0000256" key="2">
    <source>
        <dbReference type="ARBA" id="ARBA00010377"/>
    </source>
</evidence>
<dbReference type="PANTHER" id="PTHR11910">
    <property type="entry name" value="ATP SYNTHASE DELTA CHAIN"/>
    <property type="match status" value="1"/>
</dbReference>
<evidence type="ECO:0000313" key="20">
    <source>
        <dbReference type="EMBL" id="QUR68444.1"/>
    </source>
</evidence>
<keyword evidence="21" id="KW-1185">Reference proteome</keyword>
<dbReference type="CDD" id="cd06503">
    <property type="entry name" value="ATP-synt_Fo_b"/>
    <property type="match status" value="1"/>
</dbReference>
<sequence length="446" mass="48504">MSTFLGQLVGFAAIVYLVWRFVVPLVRRLMSARQDTVRQQLADSAAAADRLAEASQAHSKALADAKSEALRVVEEAKADAERITEQLQAQADVEAERIKVQGARQVELLRAQLTRRLRLEFGHESVRQARELVSSHVGDPARQSATVDRFLDELDAMAPAAAEVEYPLLTRMRSASRRALVDLVAQFDTFAKSLDNLGLSALAADLTSVARLLGREVVVTRYLTVPAEDAAPRVRLIERLVSGRVGAPTLDVLRAAVSQRWSANSDLIDAIEHVARRALLELAEREGQVDEVEEQLFRFSRVLDAQPRLAILLGDYSVAAEGRVQLLRNVLERASSGVNPIAVALLSQTVELLRGQPAEEAVLFLAEVAVARRGEVVAQVSAAAELSAGQRTRLVDVLRRIYGHPVAVQLRIDPTLLGGLSIAVSDEVIDGTLSSRLAAAEAQLPD</sequence>
<dbReference type="InterPro" id="IPR000711">
    <property type="entry name" value="ATPase_OSCP/dsu"/>
</dbReference>
<evidence type="ECO:0000256" key="13">
    <source>
        <dbReference type="ARBA" id="ARBA00023310"/>
    </source>
</evidence>
<dbReference type="RefSeq" id="WP_211696016.1">
    <property type="nucleotide sequence ID" value="NZ_CP046600.1"/>
</dbReference>
<keyword evidence="19" id="KW-0175">Coiled coil</keyword>
<evidence type="ECO:0000256" key="12">
    <source>
        <dbReference type="ARBA" id="ARBA00023268"/>
    </source>
</evidence>
<dbReference type="NCBIfam" id="NF009967">
    <property type="entry name" value="PRK13430.1"/>
    <property type="match status" value="1"/>
</dbReference>
<evidence type="ECO:0000313" key="21">
    <source>
        <dbReference type="Proteomes" id="UP000682202"/>
    </source>
</evidence>
<keyword evidence="12" id="KW-0511">Multifunctional enzyme</keyword>
<dbReference type="GO" id="GO:0045259">
    <property type="term" value="C:proton-transporting ATP synthase complex"/>
    <property type="evidence" value="ECO:0007669"/>
    <property type="project" value="UniProtKB-KW"/>
</dbReference>
<evidence type="ECO:0000256" key="19">
    <source>
        <dbReference type="SAM" id="Coils"/>
    </source>
</evidence>
<comment type="subunit">
    <text evidence="16 17">F-type ATPases have 2 components, F(1) - the catalytic core - and F(0) - the membrane proton channel. F(1) has five subunits: alpha(3), beta(3), gamma(1), delta(1), epsilon(1). F(0) has three main subunits: a(1), b(2) and c(10-14). The alpha and beta chains form an alternating ring which encloses part of the gamma chain. F(1) is attached to F(0) by a central stalk formed by the gamma and epsilon chains, while a peripheral stalk is formed by the delta and b chains.</text>
</comment>
<proteinExistence type="inferred from homology"/>
<keyword evidence="4 17" id="KW-0813">Transport</keyword>
<evidence type="ECO:0000256" key="14">
    <source>
        <dbReference type="ARBA" id="ARBA00024925"/>
    </source>
</evidence>
<comment type="function">
    <text evidence="18">This protein is part of the stalk that links CF(0) to CF(1). It either transmits conformational changes from CF(0) to CF(1) or is implicated in proton conduction.</text>
</comment>
<accession>A0A975PY31</accession>
<dbReference type="Pfam" id="PF00430">
    <property type="entry name" value="ATP-synt_B"/>
    <property type="match status" value="1"/>
</dbReference>
<evidence type="ECO:0000256" key="10">
    <source>
        <dbReference type="ARBA" id="ARBA00023065"/>
    </source>
</evidence>
<evidence type="ECO:0000256" key="5">
    <source>
        <dbReference type="ARBA" id="ARBA00022475"/>
    </source>
</evidence>
<dbReference type="GO" id="GO:0046933">
    <property type="term" value="F:proton-transporting ATP synthase activity, rotational mechanism"/>
    <property type="evidence" value="ECO:0007669"/>
    <property type="project" value="UniProtKB-UniRule"/>
</dbReference>
<keyword evidence="11 17" id="KW-0472">Membrane</keyword>
<dbReference type="KEGG" id="mspg:F6B93_16385"/>
<evidence type="ECO:0000256" key="1">
    <source>
        <dbReference type="ARBA" id="ARBA00004162"/>
    </source>
</evidence>
<dbReference type="NCBIfam" id="TIGR01145">
    <property type="entry name" value="ATP_synt_delta"/>
    <property type="match status" value="1"/>
</dbReference>
<dbReference type="GO" id="GO:0005886">
    <property type="term" value="C:plasma membrane"/>
    <property type="evidence" value="ECO:0007669"/>
    <property type="project" value="UniProtKB-SubCell"/>
</dbReference>
<dbReference type="PRINTS" id="PR00125">
    <property type="entry name" value="ATPASEDELTA"/>
</dbReference>
<keyword evidence="7 17" id="KW-0812">Transmembrane</keyword>
<dbReference type="HAMAP" id="MF_01398">
    <property type="entry name" value="ATP_synth_b_bprime"/>
    <property type="match status" value="1"/>
</dbReference>
<dbReference type="NCBIfam" id="NF009961">
    <property type="entry name" value="PRK13428.1"/>
    <property type="match status" value="1"/>
</dbReference>
<evidence type="ECO:0000256" key="15">
    <source>
        <dbReference type="ARBA" id="ARBA00025198"/>
    </source>
</evidence>
<dbReference type="Pfam" id="PF00213">
    <property type="entry name" value="OSCP"/>
    <property type="match status" value="1"/>
</dbReference>
<dbReference type="InterPro" id="IPR026015">
    <property type="entry name" value="ATP_synth_OSCP/delta_N_sf"/>
</dbReference>
<organism evidence="20 21">
    <name type="scientific">Mycobacterium spongiae</name>
    <dbReference type="NCBI Taxonomy" id="886343"/>
    <lineage>
        <taxon>Bacteria</taxon>
        <taxon>Bacillati</taxon>
        <taxon>Actinomycetota</taxon>
        <taxon>Actinomycetes</taxon>
        <taxon>Mycobacteriales</taxon>
        <taxon>Mycobacteriaceae</taxon>
        <taxon>Mycobacterium</taxon>
    </lineage>
</organism>
<keyword evidence="6 17" id="KW-0138">CF(0)</keyword>
<keyword evidence="5 17" id="KW-1003">Cell membrane</keyword>
<reference evidence="20" key="1">
    <citation type="submission" date="2019-12" db="EMBL/GenBank/DDBJ databases">
        <title>Mycobacterium spongiae sp. nov.</title>
        <authorList>
            <person name="Stinear T."/>
        </authorList>
    </citation>
    <scope>NUCLEOTIDE SEQUENCE</scope>
    <source>
        <strain evidence="20">FSD4b-SM</strain>
    </source>
</reference>
<keyword evidence="9 17" id="KW-1133">Transmembrane helix</keyword>
<comment type="similarity">
    <text evidence="17">Belongs to the ATPase B chain family.</text>
</comment>
<evidence type="ECO:0000256" key="9">
    <source>
        <dbReference type="ARBA" id="ARBA00022989"/>
    </source>
</evidence>
<dbReference type="Proteomes" id="UP000682202">
    <property type="component" value="Chromosome"/>
</dbReference>
<keyword evidence="8 17" id="KW-0375">Hydrogen ion transport</keyword>
<evidence type="ECO:0000256" key="3">
    <source>
        <dbReference type="ARBA" id="ARBA00010811"/>
    </source>
</evidence>
<keyword evidence="13 17" id="KW-0066">ATP synthesis</keyword>
<keyword evidence="18" id="KW-0139">CF(1)</keyword>
<evidence type="ECO:0000256" key="6">
    <source>
        <dbReference type="ARBA" id="ARBA00022547"/>
    </source>
</evidence>
<dbReference type="Gene3D" id="1.20.5.620">
    <property type="entry name" value="F1F0 ATP synthase subunit B, membrane domain"/>
    <property type="match status" value="1"/>
</dbReference>
<keyword evidence="10 17" id="KW-0406">Ion transport</keyword>
<evidence type="ECO:0000256" key="4">
    <source>
        <dbReference type="ARBA" id="ARBA00022448"/>
    </source>
</evidence>